<evidence type="ECO:0000313" key="3">
    <source>
        <dbReference type="Proteomes" id="UP000630135"/>
    </source>
</evidence>
<reference evidence="3" key="3">
    <citation type="journal article" date="2019" name="Int. J. Syst. Evol. Microbiol.">
        <title>The Global Catalogue of Microorganisms (GCM) 10K type strain sequencing project: providing services to taxonomists for standard genome sequencing and annotation.</title>
        <authorList>
            <consortium name="The Broad Institute Genomics Platform"/>
            <consortium name="The Broad Institute Genome Sequencing Center for Infectious Disease"/>
            <person name="Wu L."/>
            <person name="Ma J."/>
        </authorList>
    </citation>
    <scope>NUCLEOTIDE SEQUENCE [LARGE SCALE GENOMIC DNA]</scope>
    <source>
        <strain evidence="3">CGMCC 1.8884</strain>
    </source>
</reference>
<dbReference type="GO" id="GO:0016853">
    <property type="term" value="F:isomerase activity"/>
    <property type="evidence" value="ECO:0007669"/>
    <property type="project" value="UniProtKB-KW"/>
</dbReference>
<dbReference type="GeneID" id="59163813"/>
<name>A0AAV4KA85_9DEIO</name>
<keyword evidence="2" id="KW-0413">Isomerase</keyword>
<organism evidence="2 4">
    <name type="scientific">Deinococcus wulumuqiensis</name>
    <dbReference type="NCBI Taxonomy" id="980427"/>
    <lineage>
        <taxon>Bacteria</taxon>
        <taxon>Thermotogati</taxon>
        <taxon>Deinococcota</taxon>
        <taxon>Deinococci</taxon>
        <taxon>Deinococcales</taxon>
        <taxon>Deinococcaceae</taxon>
        <taxon>Deinococcus</taxon>
    </lineage>
</organism>
<evidence type="ECO:0000313" key="2">
    <source>
        <dbReference type="EMBL" id="GGI93653.1"/>
    </source>
</evidence>
<protein>
    <submittedName>
        <fullName evidence="2">Hexulose-6-phosphate isomerase</fullName>
    </submittedName>
</protein>
<evidence type="ECO:0000313" key="1">
    <source>
        <dbReference type="EMBL" id="GGI67185.1"/>
    </source>
</evidence>
<evidence type="ECO:0000313" key="4">
    <source>
        <dbReference type="Proteomes" id="UP000652720"/>
    </source>
</evidence>
<dbReference type="Proteomes" id="UP000630135">
    <property type="component" value="Unassembled WGS sequence"/>
</dbReference>
<dbReference type="InterPro" id="IPR012933">
    <property type="entry name" value="HicA_mRNA_interferase"/>
</dbReference>
<dbReference type="Pfam" id="PF07927">
    <property type="entry name" value="HicA_toxin"/>
    <property type="match status" value="1"/>
</dbReference>
<reference evidence="2" key="4">
    <citation type="submission" date="2023-08" db="EMBL/GenBank/DDBJ databases">
        <authorList>
            <person name="Sun Q."/>
            <person name="Zhou Y."/>
        </authorList>
    </citation>
    <scope>NUCLEOTIDE SEQUENCE</scope>
    <source>
        <strain evidence="1">CGMCC 1.8884</strain>
        <strain evidence="2">CGMCC 1.8885</strain>
    </source>
</reference>
<gene>
    <name evidence="1" type="ORF">GCM10008021_29360</name>
    <name evidence="2" type="ORF">GCM10010914_30380</name>
</gene>
<comment type="caution">
    <text evidence="2">The sequence shown here is derived from an EMBL/GenBank/DDBJ whole genome shotgun (WGS) entry which is preliminary data.</text>
</comment>
<dbReference type="EMBL" id="BMMA01000054">
    <property type="protein sequence ID" value="GGI93653.1"/>
    <property type="molecule type" value="Genomic_DNA"/>
</dbReference>
<keyword evidence="3" id="KW-1185">Reference proteome</keyword>
<dbReference type="RefSeq" id="WP_081608330.1">
    <property type="nucleotide sequence ID" value="NZ_BMLZ01000062.1"/>
</dbReference>
<sequence length="87" mass="9863">MTKVSGKHRRTLEQIFTRPVPNTIRWDDIEKLLIHLGAKMSEGRGSRVRVYLHGEVAVFHRPHPKPVTDKGAVASVKQFLENAGIRP</sequence>
<dbReference type="AlphaFoldDB" id="A0AAV4KA85"/>
<proteinExistence type="predicted"/>
<reference evidence="1" key="1">
    <citation type="journal article" date="2014" name="Int. J. Syst. Evol. Microbiol.">
        <title>Complete genome of a new Firmicutes species belonging to the dominant human colonic microbiota ('Ruminococcus bicirculans') reveals two chromosomes and a selective capacity to utilize plant glucans.</title>
        <authorList>
            <consortium name="NISC Comparative Sequencing Program"/>
            <person name="Wegmann U."/>
            <person name="Louis P."/>
            <person name="Goesmann A."/>
            <person name="Henrissat B."/>
            <person name="Duncan S.H."/>
            <person name="Flint H.J."/>
        </authorList>
    </citation>
    <scope>NUCLEOTIDE SEQUENCE</scope>
    <source>
        <strain evidence="1">CGMCC 1.8884</strain>
    </source>
</reference>
<dbReference type="GO" id="GO:0003729">
    <property type="term" value="F:mRNA binding"/>
    <property type="evidence" value="ECO:0007669"/>
    <property type="project" value="InterPro"/>
</dbReference>
<dbReference type="EMBL" id="BMLZ01000062">
    <property type="protein sequence ID" value="GGI67185.1"/>
    <property type="molecule type" value="Genomic_DNA"/>
</dbReference>
<accession>A0AAV4KA85</accession>
<dbReference type="Proteomes" id="UP000652720">
    <property type="component" value="Unassembled WGS sequence"/>
</dbReference>
<reference evidence="2" key="2">
    <citation type="journal article" date="2014" name="Int. J. Syst. Evol. Microbiol.">
        <title>Complete genome sequence of Corynebacterium casei LMG S-19264T (=DSM 44701T), isolated from a smear-ripened cheese.</title>
        <authorList>
            <consortium name="US DOE Joint Genome Institute (JGI-PGF)"/>
            <person name="Walter F."/>
            <person name="Albersmeier A."/>
            <person name="Kalinowski J."/>
            <person name="Ruckert C."/>
        </authorList>
    </citation>
    <scope>NUCLEOTIDE SEQUENCE</scope>
    <source>
        <strain evidence="2">CGMCC 1.8885</strain>
    </source>
</reference>